<dbReference type="InterPro" id="IPR050406">
    <property type="entry name" value="FGGY_Carb_Kinase"/>
</dbReference>
<dbReference type="Pfam" id="PF02782">
    <property type="entry name" value="FGGY_C"/>
    <property type="match status" value="1"/>
</dbReference>
<dbReference type="Pfam" id="PF00370">
    <property type="entry name" value="FGGY_N"/>
    <property type="match status" value="1"/>
</dbReference>
<comment type="caution">
    <text evidence="8">The sequence shown here is derived from an EMBL/GenBank/DDBJ whole genome shotgun (WGS) entry which is preliminary data.</text>
</comment>
<organism evidence="8 9">
    <name type="scientific">Nocardia stercoris</name>
    <dbReference type="NCBI Taxonomy" id="2483361"/>
    <lineage>
        <taxon>Bacteria</taxon>
        <taxon>Bacillati</taxon>
        <taxon>Actinomycetota</taxon>
        <taxon>Actinomycetes</taxon>
        <taxon>Mycobacteriales</taxon>
        <taxon>Nocardiaceae</taxon>
        <taxon>Nocardia</taxon>
    </lineage>
</organism>
<evidence type="ECO:0000256" key="5">
    <source>
        <dbReference type="RuleBase" id="RU003733"/>
    </source>
</evidence>
<dbReference type="InterPro" id="IPR043129">
    <property type="entry name" value="ATPase_NBD"/>
</dbReference>
<dbReference type="PROSITE" id="PS00445">
    <property type="entry name" value="FGGY_KINASES_2"/>
    <property type="match status" value="1"/>
</dbReference>
<gene>
    <name evidence="8" type="ORF">EBN03_15465</name>
</gene>
<feature type="domain" description="Carbohydrate kinase FGGY N-terminal" evidence="6">
    <location>
        <begin position="3"/>
        <end position="225"/>
    </location>
</feature>
<feature type="domain" description="Carbohydrate kinase FGGY C-terminal" evidence="7">
    <location>
        <begin position="240"/>
        <end position="422"/>
    </location>
</feature>
<dbReference type="AlphaFoldDB" id="A0A3M2L3S9"/>
<sequence length="465" mass="48095">MLVAGVDSSTQSCKVVVCASDTGEILRHRKMPHPDGTEVPPGAWSEALAAACDGMLDGVAAIAVASQQQGMVALDAAGRPVRDALLWNDTRSASAAADLVSEFGGAQAWADAVGSVPLAAHPVAKLRWLADHEPRNADRVARVVLPHDYLSWQLRGGTADIEPTTDRGDASSTGYWSPADGRYREDLVALAFRGRQPRLPRVLGPAEAAGHTPEGVLVAAGTGDNPAAALGLGLCDGDVVVSLGTSGTVYTRSRRPSADPTGAINGFADATGAFLPLVCTLNAARILAGTAAGLGVEVTALEQLARQSIPGSAGLTLLPYLTGERTPNLPAATGTLHGLTMDNILPRHVARAAIEGMLCNLADSLDRLRATGVEPSRVLLIGGAAASRLVAEIAAQIFDLTVAVPQPQEYVALGAARQAAWTLAGTDEPPVWATPAMVEVPAPAGGTGRDIRDRYATVRKLLHHQ</sequence>
<reference evidence="8 9" key="1">
    <citation type="submission" date="2018-10" db="EMBL/GenBank/DDBJ databases">
        <title>Isolation from cow dung.</title>
        <authorList>
            <person name="Ling L."/>
        </authorList>
    </citation>
    <scope>NUCLEOTIDE SEQUENCE [LARGE SCALE GENOMIC DNA]</scope>
    <source>
        <strain evidence="8 9">NEAU-LL90</strain>
    </source>
</reference>
<dbReference type="GO" id="GO:0016301">
    <property type="term" value="F:kinase activity"/>
    <property type="evidence" value="ECO:0007669"/>
    <property type="project" value="UniProtKB-KW"/>
</dbReference>
<dbReference type="Gene3D" id="3.30.420.40">
    <property type="match status" value="2"/>
</dbReference>
<dbReference type="InterPro" id="IPR018484">
    <property type="entry name" value="FGGY_N"/>
</dbReference>
<protein>
    <submittedName>
        <fullName evidence="8">Xylulose kinase</fullName>
    </submittedName>
</protein>
<dbReference type="CDD" id="cd07809">
    <property type="entry name" value="ASKHA_NBD_FGGY_BaXK-like"/>
    <property type="match status" value="1"/>
</dbReference>
<keyword evidence="3 5" id="KW-0808">Transferase</keyword>
<evidence type="ECO:0000259" key="7">
    <source>
        <dbReference type="Pfam" id="PF02782"/>
    </source>
</evidence>
<dbReference type="EMBL" id="RFFH01000005">
    <property type="protein sequence ID" value="RMI32362.1"/>
    <property type="molecule type" value="Genomic_DNA"/>
</dbReference>
<keyword evidence="2" id="KW-0859">Xylose metabolism</keyword>
<dbReference type="InterPro" id="IPR018485">
    <property type="entry name" value="FGGY_C"/>
</dbReference>
<dbReference type="PANTHER" id="PTHR43095:SF5">
    <property type="entry name" value="XYLULOSE KINASE"/>
    <property type="match status" value="1"/>
</dbReference>
<dbReference type="GO" id="GO:0042732">
    <property type="term" value="P:D-xylose metabolic process"/>
    <property type="evidence" value="ECO:0007669"/>
    <property type="project" value="UniProtKB-KW"/>
</dbReference>
<evidence type="ECO:0000313" key="9">
    <source>
        <dbReference type="Proteomes" id="UP000279275"/>
    </source>
</evidence>
<name>A0A3M2L3S9_9NOCA</name>
<dbReference type="SUPFAM" id="SSF53067">
    <property type="entry name" value="Actin-like ATPase domain"/>
    <property type="match status" value="2"/>
</dbReference>
<dbReference type="Proteomes" id="UP000279275">
    <property type="component" value="Unassembled WGS sequence"/>
</dbReference>
<dbReference type="InterPro" id="IPR000577">
    <property type="entry name" value="Carb_kinase_FGGY"/>
</dbReference>
<evidence type="ECO:0000256" key="1">
    <source>
        <dbReference type="ARBA" id="ARBA00009156"/>
    </source>
</evidence>
<accession>A0A3M2L3S9</accession>
<evidence type="ECO:0000256" key="3">
    <source>
        <dbReference type="ARBA" id="ARBA00022679"/>
    </source>
</evidence>
<keyword evidence="2" id="KW-0119">Carbohydrate metabolism</keyword>
<keyword evidence="9" id="KW-1185">Reference proteome</keyword>
<dbReference type="OrthoDB" id="9805576at2"/>
<evidence type="ECO:0000256" key="4">
    <source>
        <dbReference type="ARBA" id="ARBA00022777"/>
    </source>
</evidence>
<evidence type="ECO:0000256" key="2">
    <source>
        <dbReference type="ARBA" id="ARBA00022629"/>
    </source>
</evidence>
<evidence type="ECO:0000313" key="8">
    <source>
        <dbReference type="EMBL" id="RMI32362.1"/>
    </source>
</evidence>
<proteinExistence type="inferred from homology"/>
<dbReference type="PIRSF" id="PIRSF000538">
    <property type="entry name" value="GlpK"/>
    <property type="match status" value="1"/>
</dbReference>
<keyword evidence="4 5" id="KW-0418">Kinase</keyword>
<dbReference type="PANTHER" id="PTHR43095">
    <property type="entry name" value="SUGAR KINASE"/>
    <property type="match status" value="1"/>
</dbReference>
<comment type="similarity">
    <text evidence="1 5">Belongs to the FGGY kinase family.</text>
</comment>
<evidence type="ECO:0000259" key="6">
    <source>
        <dbReference type="Pfam" id="PF00370"/>
    </source>
</evidence>
<dbReference type="InterPro" id="IPR018483">
    <property type="entry name" value="Carb_kinase_FGGY_CS"/>
</dbReference>
<dbReference type="GO" id="GO:0016773">
    <property type="term" value="F:phosphotransferase activity, alcohol group as acceptor"/>
    <property type="evidence" value="ECO:0007669"/>
    <property type="project" value="InterPro"/>
</dbReference>